<evidence type="ECO:0000259" key="1">
    <source>
        <dbReference type="SMART" id="SM00953"/>
    </source>
</evidence>
<protein>
    <submittedName>
        <fullName evidence="2">RES domain-containing protein</fullName>
    </submittedName>
</protein>
<evidence type="ECO:0000313" key="2">
    <source>
        <dbReference type="EMBL" id="MPR32487.1"/>
    </source>
</evidence>
<reference evidence="2 3" key="1">
    <citation type="submission" date="2019-10" db="EMBL/GenBank/DDBJ databases">
        <title>Draft Genome Sequence of Cytophagaceae sp. SJW1-29.</title>
        <authorList>
            <person name="Choi A."/>
        </authorList>
    </citation>
    <scope>NUCLEOTIDE SEQUENCE [LARGE SCALE GENOMIC DNA]</scope>
    <source>
        <strain evidence="2 3">SJW1-29</strain>
    </source>
</reference>
<dbReference type="Pfam" id="PF08808">
    <property type="entry name" value="RES"/>
    <property type="match status" value="1"/>
</dbReference>
<comment type="caution">
    <text evidence="2">The sequence shown here is derived from an EMBL/GenBank/DDBJ whole genome shotgun (WGS) entry which is preliminary data.</text>
</comment>
<gene>
    <name evidence="2" type="ORF">GBK04_03785</name>
</gene>
<dbReference type="EMBL" id="WHLY01000002">
    <property type="protein sequence ID" value="MPR32487.1"/>
    <property type="molecule type" value="Genomic_DNA"/>
</dbReference>
<dbReference type="SMART" id="SM00953">
    <property type="entry name" value="RES"/>
    <property type="match status" value="1"/>
</dbReference>
<organism evidence="2 3">
    <name type="scientific">Salmonirosea aquatica</name>
    <dbReference type="NCBI Taxonomy" id="2654236"/>
    <lineage>
        <taxon>Bacteria</taxon>
        <taxon>Pseudomonadati</taxon>
        <taxon>Bacteroidota</taxon>
        <taxon>Cytophagia</taxon>
        <taxon>Cytophagales</taxon>
        <taxon>Spirosomataceae</taxon>
        <taxon>Salmonirosea</taxon>
    </lineage>
</organism>
<accession>A0A7C9FBD4</accession>
<name>A0A7C9FBD4_9BACT</name>
<dbReference type="Proteomes" id="UP000479293">
    <property type="component" value="Unassembled WGS sequence"/>
</dbReference>
<feature type="domain" description="RES" evidence="1">
    <location>
        <begin position="17"/>
        <end position="145"/>
    </location>
</feature>
<dbReference type="AlphaFoldDB" id="A0A7C9FBD4"/>
<sequence>MAINLYRIQTDSHRDTILEGIGAQLWGGRWNDKGRPMVYTATTPELCFLEYMVHLEGTPLFDLPPLILCEIVVPDGSITFLDADALPDGWNDPHITPPGLADFAEAQFRQYGTLGLGIPSVVVPLSPSRNVLLDPLHALRKSCQVNSIVPYPVDPRLPGASGNL</sequence>
<dbReference type="RefSeq" id="WP_152756979.1">
    <property type="nucleotide sequence ID" value="NZ_WHLY01000002.1"/>
</dbReference>
<keyword evidence="3" id="KW-1185">Reference proteome</keyword>
<evidence type="ECO:0000313" key="3">
    <source>
        <dbReference type="Proteomes" id="UP000479293"/>
    </source>
</evidence>
<dbReference type="InterPro" id="IPR014914">
    <property type="entry name" value="RES_dom"/>
</dbReference>
<proteinExistence type="predicted"/>